<dbReference type="InterPro" id="IPR020335">
    <property type="entry name" value="Phage_T7_Gp13"/>
</dbReference>
<sequence>MAEMKEFVQEPLRQRHCADLAKHLSVADMRELMASGEWDPTCMTIGDLLSRAVQAEGFTHYAIRNKRSGCVYAVGGYGSDGLCWFLTSKLVAGFTKEERWSFRMMLRRNLLETLEVHPILFNVVWNENEDHRRLIQSMGARIGSTDGKFTSFAFHREDFSEFQH</sequence>
<evidence type="ECO:0000313" key="1">
    <source>
        <dbReference type="EMBL" id="WVX92064.1"/>
    </source>
</evidence>
<name>A0ABZ2CNS9_9CAUD</name>
<proteinExistence type="predicted"/>
<dbReference type="EMBL" id="PP226939">
    <property type="protein sequence ID" value="WVX92064.1"/>
    <property type="molecule type" value="Genomic_DNA"/>
</dbReference>
<dbReference type="Pfam" id="PF11090">
    <property type="entry name" value="Phage_T7_Gp13"/>
    <property type="match status" value="1"/>
</dbReference>
<accession>A0ABZ2CNS9</accession>
<evidence type="ECO:0000313" key="2">
    <source>
        <dbReference type="Proteomes" id="UP001333037"/>
    </source>
</evidence>
<organism evidence="1 2">
    <name type="scientific">Aeromonas phage phiA014S</name>
    <dbReference type="NCBI Taxonomy" id="3119845"/>
    <lineage>
        <taxon>Viruses</taxon>
        <taxon>Duplodnaviria</taxon>
        <taxon>Heunggongvirae</taxon>
        <taxon>Uroviricota</taxon>
        <taxon>Caudoviricetes</taxon>
        <taxon>Autographivirales</taxon>
        <taxon>Autotranscriptaviridae</taxon>
        <taxon>Studiervirinae</taxon>
        <taxon>Coryciavirus</taxon>
        <taxon>Coryciavirus A014S</taxon>
    </lineage>
</organism>
<protein>
    <submittedName>
        <fullName evidence="1">DUF2833 protein</fullName>
    </submittedName>
</protein>
<keyword evidence="2" id="KW-1185">Reference proteome</keyword>
<dbReference type="Proteomes" id="UP001333037">
    <property type="component" value="Segment"/>
</dbReference>
<reference evidence="1 2" key="1">
    <citation type="submission" date="2024-01" db="EMBL/GenBank/DDBJ databases">
        <authorList>
            <person name="Wang Y."/>
            <person name="Lin M."/>
        </authorList>
    </citation>
    <scope>NUCLEOTIDE SEQUENCE [LARGE SCALE GENOMIC DNA]</scope>
</reference>